<evidence type="ECO:0000256" key="12">
    <source>
        <dbReference type="HAMAP-Rule" id="MF_00974"/>
    </source>
</evidence>
<keyword evidence="2 12" id="KW-0639">Primosome</keyword>
<accession>A0A2M7G7P4</accession>
<dbReference type="CDD" id="cd03364">
    <property type="entry name" value="TOPRIM_DnaG_primases"/>
    <property type="match status" value="1"/>
</dbReference>
<dbReference type="EMBL" id="PFFQ01000014">
    <property type="protein sequence ID" value="PIW18102.1"/>
    <property type="molecule type" value="Genomic_DNA"/>
</dbReference>
<evidence type="ECO:0000256" key="11">
    <source>
        <dbReference type="ARBA" id="ARBA00023163"/>
    </source>
</evidence>
<evidence type="ECO:0000313" key="18">
    <source>
        <dbReference type="Proteomes" id="UP000231019"/>
    </source>
</evidence>
<dbReference type="Pfam" id="PF13155">
    <property type="entry name" value="Toprim_2"/>
    <property type="match status" value="1"/>
</dbReference>
<dbReference type="InterPro" id="IPR006295">
    <property type="entry name" value="DNA_primase_DnaG"/>
</dbReference>
<keyword evidence="3 12" id="KW-0808">Transferase</keyword>
<dbReference type="GO" id="GO:1990077">
    <property type="term" value="C:primosome complex"/>
    <property type="evidence" value="ECO:0007669"/>
    <property type="project" value="UniProtKB-KW"/>
</dbReference>
<keyword evidence="9" id="KW-0460">Magnesium</keyword>
<comment type="caution">
    <text evidence="17">The sequence shown here is derived from an EMBL/GenBank/DDBJ whole genome shotgun (WGS) entry which is preliminary data.</text>
</comment>
<dbReference type="GO" id="GO:0008270">
    <property type="term" value="F:zinc ion binding"/>
    <property type="evidence" value="ECO:0007669"/>
    <property type="project" value="UniProtKB-UniRule"/>
</dbReference>
<comment type="subunit">
    <text evidence="12">Monomer. Interacts with DnaB.</text>
</comment>
<dbReference type="Pfam" id="PF08275">
    <property type="entry name" value="DNAG_N"/>
    <property type="match status" value="1"/>
</dbReference>
<dbReference type="SUPFAM" id="SSF57783">
    <property type="entry name" value="Zinc beta-ribbon"/>
    <property type="match status" value="1"/>
</dbReference>
<keyword evidence="10 12" id="KW-0238">DNA-binding</keyword>
<keyword evidence="5 12" id="KW-0235">DNA replication</keyword>
<reference evidence="17 18" key="1">
    <citation type="submission" date="2017-09" db="EMBL/GenBank/DDBJ databases">
        <title>Depth-based differentiation of microbial function through sediment-hosted aquifers and enrichment of novel symbionts in the deep terrestrial subsurface.</title>
        <authorList>
            <person name="Probst A.J."/>
            <person name="Ladd B."/>
            <person name="Jarett J.K."/>
            <person name="Geller-Mcgrath D.E."/>
            <person name="Sieber C.M."/>
            <person name="Emerson J.B."/>
            <person name="Anantharaman K."/>
            <person name="Thomas B.C."/>
            <person name="Malmstrom R."/>
            <person name="Stieglmeier M."/>
            <person name="Klingl A."/>
            <person name="Woyke T."/>
            <person name="Ryan C.M."/>
            <person name="Banfield J.F."/>
        </authorList>
    </citation>
    <scope>NUCLEOTIDE SEQUENCE [LARGE SCALE GENOMIC DNA]</scope>
    <source>
        <strain evidence="17">CG17_big_fil_post_rev_8_21_14_2_50_48_46</strain>
    </source>
</reference>
<dbReference type="InterPro" id="IPR002694">
    <property type="entry name" value="Znf_CHC2"/>
</dbReference>
<dbReference type="SMART" id="SM00493">
    <property type="entry name" value="TOPRIM"/>
    <property type="match status" value="1"/>
</dbReference>
<dbReference type="Pfam" id="PF10410">
    <property type="entry name" value="DnaB_bind"/>
    <property type="match status" value="1"/>
</dbReference>
<dbReference type="FunFam" id="3.90.580.10:FF:000001">
    <property type="entry name" value="DNA primase"/>
    <property type="match status" value="1"/>
</dbReference>
<dbReference type="InterPro" id="IPR013264">
    <property type="entry name" value="DNAG_N"/>
</dbReference>
<evidence type="ECO:0000256" key="5">
    <source>
        <dbReference type="ARBA" id="ARBA00022705"/>
    </source>
</evidence>
<keyword evidence="1 12" id="KW-0240">DNA-directed RNA polymerase</keyword>
<dbReference type="Gene3D" id="3.40.1360.10">
    <property type="match status" value="1"/>
</dbReference>
<evidence type="ECO:0000256" key="2">
    <source>
        <dbReference type="ARBA" id="ARBA00022515"/>
    </source>
</evidence>
<name>A0A2M7G7P4_9BACT</name>
<dbReference type="HAMAP" id="MF_00974">
    <property type="entry name" value="DNA_primase_DnaG"/>
    <property type="match status" value="1"/>
</dbReference>
<evidence type="ECO:0000256" key="1">
    <source>
        <dbReference type="ARBA" id="ARBA00022478"/>
    </source>
</evidence>
<feature type="region of interest" description="Disordered" evidence="15">
    <location>
        <begin position="435"/>
        <end position="455"/>
    </location>
</feature>
<sequence>MSSKLDPAIIEEIRQRADIVDIIGQYVSLKRTGHRYKGLCPFHNEKTPSFVVSPEKQIYKCFGCGAAGNVISFLMSHNNQSFMEAIKDLAQVTGVHLVFSETAEEEEIFRNTLRRINQEASLYFEWALNHPEYGAEGRAYLQTRKISEEMQKRFQLGFAINHWNALYDHLRGKHFSQEELEKSGLFGKYDHKEGHYDLFRHRLIFPIVSVNGEVLGFGGRALSPDVAAKYINSPETEIYQKGQHVYGLNLAKKAIRERDQVLLMEGYLDVITAHQYGFEHAVAGLGTALTPMQARQVLRFTDSQQIVMCYDADPAGQKATDRGADILHEVSADMHMQIKVIEIPDREDPDTFLHQRGAEAFQAVLDQALPLIEYRLNKALEGFQLDSTLDKALAAKAAITILKTIREPVYRDESIRQVAARLQVDEGVLREQLTQEIKKPGRSKKNRSASAEASGKNPRSAFISAEARDKLYGSESGLLYLILQYPERREQVVAAVRELVFVDTLHEYLRQYLVDLHEQGYAFEWQQLFTVFPEVEIHRRLVEMMESEQLKSLNFDKSLADFIRNVKLECQNRQISQLSQQIQQAEAEQDQESYLLLMKDYMEQMKVLAQLRQTGL</sequence>
<dbReference type="AlphaFoldDB" id="A0A2M7G7P4"/>
<dbReference type="Proteomes" id="UP000231019">
    <property type="component" value="Unassembled WGS sequence"/>
</dbReference>
<comment type="cofactor">
    <cofactor evidence="12 13 14">
        <name>Zn(2+)</name>
        <dbReference type="ChEBI" id="CHEBI:29105"/>
    </cofactor>
    <text evidence="12 13 14">Binds 1 zinc ion per monomer.</text>
</comment>
<feature type="domain" description="Toprim" evidence="16">
    <location>
        <begin position="259"/>
        <end position="346"/>
    </location>
</feature>
<dbReference type="InterPro" id="IPR016136">
    <property type="entry name" value="DNA_helicase_N/primase_C"/>
</dbReference>
<dbReference type="PIRSF" id="PIRSF002811">
    <property type="entry name" value="DnaG"/>
    <property type="match status" value="1"/>
</dbReference>
<keyword evidence="7 12" id="KW-0863">Zinc-finger</keyword>
<comment type="domain">
    <text evidence="12">Contains an N-terminal zinc-binding domain, a central core domain that contains the primase activity, and a C-terminal DnaB-binding domain.</text>
</comment>
<dbReference type="FunFam" id="3.40.1360.10:FF:000002">
    <property type="entry name" value="DNA primase"/>
    <property type="match status" value="1"/>
</dbReference>
<keyword evidence="6 12" id="KW-0479">Metal-binding</keyword>
<dbReference type="GO" id="GO:0000428">
    <property type="term" value="C:DNA-directed RNA polymerase complex"/>
    <property type="evidence" value="ECO:0007669"/>
    <property type="project" value="UniProtKB-KW"/>
</dbReference>
<dbReference type="Gene3D" id="3.90.580.10">
    <property type="entry name" value="Zinc finger, CHC2-type domain"/>
    <property type="match status" value="1"/>
</dbReference>
<dbReference type="SMART" id="SM00400">
    <property type="entry name" value="ZnF_CHCC"/>
    <property type="match status" value="1"/>
</dbReference>
<dbReference type="PANTHER" id="PTHR30313">
    <property type="entry name" value="DNA PRIMASE"/>
    <property type="match status" value="1"/>
</dbReference>
<dbReference type="Gene3D" id="3.90.980.10">
    <property type="entry name" value="DNA primase, catalytic core, N-terminal domain"/>
    <property type="match status" value="1"/>
</dbReference>
<dbReference type="InterPro" id="IPR050219">
    <property type="entry name" value="DnaG_primase"/>
</dbReference>
<dbReference type="InterPro" id="IPR037068">
    <property type="entry name" value="DNA_primase_core_N_sf"/>
</dbReference>
<evidence type="ECO:0000256" key="13">
    <source>
        <dbReference type="PIRNR" id="PIRNR002811"/>
    </source>
</evidence>
<dbReference type="EC" id="2.7.7.101" evidence="12"/>
<keyword evidence="8 12" id="KW-0862">Zinc</keyword>
<organism evidence="17 18">
    <name type="scientific">bacterium (Candidatus Blackallbacteria) CG17_big_fil_post_rev_8_21_14_2_50_48_46</name>
    <dbReference type="NCBI Taxonomy" id="2014261"/>
    <lineage>
        <taxon>Bacteria</taxon>
        <taxon>Candidatus Blackallbacteria</taxon>
    </lineage>
</organism>
<keyword evidence="4 12" id="KW-0548">Nucleotidyltransferase</keyword>
<dbReference type="GO" id="GO:0006269">
    <property type="term" value="P:DNA replication, synthesis of primer"/>
    <property type="evidence" value="ECO:0007669"/>
    <property type="project" value="UniProtKB-UniRule"/>
</dbReference>
<dbReference type="GO" id="GO:0003899">
    <property type="term" value="F:DNA-directed RNA polymerase activity"/>
    <property type="evidence" value="ECO:0007669"/>
    <property type="project" value="UniProtKB-UniRule"/>
</dbReference>
<dbReference type="Gene3D" id="1.10.860.10">
    <property type="entry name" value="DNAb Helicase, Chain A"/>
    <property type="match status" value="1"/>
</dbReference>
<evidence type="ECO:0000256" key="7">
    <source>
        <dbReference type="ARBA" id="ARBA00022771"/>
    </source>
</evidence>
<dbReference type="InterPro" id="IPR019475">
    <property type="entry name" value="DNA_primase_DnaB-bd"/>
</dbReference>
<protein>
    <recommendedName>
        <fullName evidence="12 13">DNA primase</fullName>
        <ecNumber evidence="12">2.7.7.101</ecNumber>
    </recommendedName>
</protein>
<dbReference type="PROSITE" id="PS50880">
    <property type="entry name" value="TOPRIM"/>
    <property type="match status" value="1"/>
</dbReference>
<dbReference type="NCBIfam" id="TIGR01391">
    <property type="entry name" value="dnaG"/>
    <property type="match status" value="1"/>
</dbReference>
<dbReference type="InterPro" id="IPR030846">
    <property type="entry name" value="DnaG_bac"/>
</dbReference>
<dbReference type="GO" id="GO:0005737">
    <property type="term" value="C:cytoplasm"/>
    <property type="evidence" value="ECO:0007669"/>
    <property type="project" value="TreeGrafter"/>
</dbReference>
<evidence type="ECO:0000313" key="17">
    <source>
        <dbReference type="EMBL" id="PIW18102.1"/>
    </source>
</evidence>
<dbReference type="SUPFAM" id="SSF56731">
    <property type="entry name" value="DNA primase core"/>
    <property type="match status" value="1"/>
</dbReference>
<evidence type="ECO:0000256" key="9">
    <source>
        <dbReference type="ARBA" id="ARBA00022842"/>
    </source>
</evidence>
<evidence type="ECO:0000256" key="6">
    <source>
        <dbReference type="ARBA" id="ARBA00022723"/>
    </source>
</evidence>
<dbReference type="GO" id="GO:0003677">
    <property type="term" value="F:DNA binding"/>
    <property type="evidence" value="ECO:0007669"/>
    <property type="project" value="UniProtKB-KW"/>
</dbReference>
<dbReference type="PANTHER" id="PTHR30313:SF2">
    <property type="entry name" value="DNA PRIMASE"/>
    <property type="match status" value="1"/>
</dbReference>
<evidence type="ECO:0000259" key="16">
    <source>
        <dbReference type="PROSITE" id="PS50880"/>
    </source>
</evidence>
<evidence type="ECO:0000256" key="3">
    <source>
        <dbReference type="ARBA" id="ARBA00022679"/>
    </source>
</evidence>
<dbReference type="Pfam" id="PF01807">
    <property type="entry name" value="Zn_ribbon_DnaG"/>
    <property type="match status" value="1"/>
</dbReference>
<dbReference type="InterPro" id="IPR034151">
    <property type="entry name" value="TOPRIM_DnaG_bac"/>
</dbReference>
<evidence type="ECO:0000256" key="15">
    <source>
        <dbReference type="SAM" id="MobiDB-lite"/>
    </source>
</evidence>
<keyword evidence="11 12" id="KW-0804">Transcription</keyword>
<comment type="function">
    <text evidence="12 13">RNA polymerase that catalyzes the synthesis of short RNA molecules used as primers for DNA polymerase during DNA replication.</text>
</comment>
<evidence type="ECO:0000256" key="8">
    <source>
        <dbReference type="ARBA" id="ARBA00022833"/>
    </source>
</evidence>
<proteinExistence type="inferred from homology"/>
<dbReference type="InterPro" id="IPR036977">
    <property type="entry name" value="DNA_primase_Znf_CHC2"/>
</dbReference>
<evidence type="ECO:0000256" key="10">
    <source>
        <dbReference type="ARBA" id="ARBA00023125"/>
    </source>
</evidence>
<evidence type="ECO:0000256" key="4">
    <source>
        <dbReference type="ARBA" id="ARBA00022695"/>
    </source>
</evidence>
<feature type="zinc finger region" description="CHC2-type" evidence="12 14">
    <location>
        <begin position="40"/>
        <end position="64"/>
    </location>
</feature>
<dbReference type="InterPro" id="IPR006171">
    <property type="entry name" value="TOPRIM_dom"/>
</dbReference>
<gene>
    <name evidence="12" type="primary">dnaG</name>
    <name evidence="17" type="ORF">COW36_06120</name>
</gene>
<comment type="similarity">
    <text evidence="12 13">Belongs to the DnaG primase family.</text>
</comment>
<evidence type="ECO:0000256" key="14">
    <source>
        <dbReference type="PIRSR" id="PIRSR002811-1"/>
    </source>
</evidence>
<comment type="catalytic activity">
    <reaction evidence="12">
        <text>ssDNA + n NTP = ssDNA/pppN(pN)n-1 hybrid + (n-1) diphosphate.</text>
        <dbReference type="EC" id="2.7.7.101"/>
    </reaction>
</comment>